<protein>
    <submittedName>
        <fullName evidence="1">Uncharacterized protein</fullName>
    </submittedName>
</protein>
<evidence type="ECO:0000313" key="1">
    <source>
        <dbReference type="EMBL" id="URE37592.1"/>
    </source>
</evidence>
<reference evidence="1" key="1">
    <citation type="submission" date="2022-05" db="EMBL/GenBank/DDBJ databases">
        <title>The Musa troglodytarum L. genome provides insights into the mechanism of non-climacteric behaviour and enrichment of carotenoids.</title>
        <authorList>
            <person name="Wang J."/>
        </authorList>
    </citation>
    <scope>NUCLEOTIDE SEQUENCE</scope>
    <source>
        <tissue evidence="1">Leaf</tissue>
    </source>
</reference>
<dbReference type="EMBL" id="CP097510">
    <property type="protein sequence ID" value="URE37592.1"/>
    <property type="molecule type" value="Genomic_DNA"/>
</dbReference>
<keyword evidence="2" id="KW-1185">Reference proteome</keyword>
<dbReference type="Proteomes" id="UP001055439">
    <property type="component" value="Chromosome 8"/>
</dbReference>
<accession>A0A9E7HVW9</accession>
<dbReference type="AlphaFoldDB" id="A0A9E7HVW9"/>
<gene>
    <name evidence="1" type="ORF">MUK42_07572</name>
</gene>
<proteinExistence type="predicted"/>
<evidence type="ECO:0000313" key="2">
    <source>
        <dbReference type="Proteomes" id="UP001055439"/>
    </source>
</evidence>
<organism evidence="1 2">
    <name type="scientific">Musa troglodytarum</name>
    <name type="common">fe'i banana</name>
    <dbReference type="NCBI Taxonomy" id="320322"/>
    <lineage>
        <taxon>Eukaryota</taxon>
        <taxon>Viridiplantae</taxon>
        <taxon>Streptophyta</taxon>
        <taxon>Embryophyta</taxon>
        <taxon>Tracheophyta</taxon>
        <taxon>Spermatophyta</taxon>
        <taxon>Magnoliopsida</taxon>
        <taxon>Liliopsida</taxon>
        <taxon>Zingiberales</taxon>
        <taxon>Musaceae</taxon>
        <taxon>Musa</taxon>
    </lineage>
</organism>
<name>A0A9E7HVW9_9LILI</name>
<sequence>MGFMIVLPCDHGKQEAQRYHHQHHQLLGVSPSSSALFLPTPIMAFPPPPSSSSTSSFRLVTRHYTPISLVELVGEGSEA</sequence>